<comment type="subcellular location">
    <subcellularLocation>
        <location evidence="5">Cytoplasm</location>
    </subcellularLocation>
    <text evidence="5">May associate with membranes.</text>
</comment>
<dbReference type="InterPro" id="IPR027417">
    <property type="entry name" value="P-loop_NTPase"/>
</dbReference>
<evidence type="ECO:0000256" key="5">
    <source>
        <dbReference type="HAMAP-Rule" id="MF_00900"/>
    </source>
</evidence>
<dbReference type="Gene3D" id="3.40.50.300">
    <property type="entry name" value="P-loop containing nucleotide triphosphate hydrolases"/>
    <property type="match status" value="1"/>
</dbReference>
<feature type="coiled-coil region" evidence="6">
    <location>
        <begin position="167"/>
        <end position="201"/>
    </location>
</feature>
<keyword evidence="6" id="KW-0175">Coiled coil</keyword>
<name>A0ABX3ER03_9BACL</name>
<comment type="caution">
    <text evidence="8">The sequence shown here is derived from an EMBL/GenBank/DDBJ whole genome shotgun (WGS) entry which is preliminary data.</text>
</comment>
<proteinExistence type="inferred from homology"/>
<comment type="similarity">
    <text evidence="5">Belongs to the TRAFAC class OBG-HflX-like GTPase superfamily. HflX GTPase family.</text>
</comment>
<evidence type="ECO:0000256" key="6">
    <source>
        <dbReference type="SAM" id="Coils"/>
    </source>
</evidence>
<dbReference type="CDD" id="cd01878">
    <property type="entry name" value="HflX"/>
    <property type="match status" value="1"/>
</dbReference>
<dbReference type="PROSITE" id="PS51705">
    <property type="entry name" value="G_HFLX"/>
    <property type="match status" value="1"/>
</dbReference>
<dbReference type="Pfam" id="PF16360">
    <property type="entry name" value="GTP-bdg_M"/>
    <property type="match status" value="1"/>
</dbReference>
<organism evidence="8 9">
    <name type="scientific">Paenibacillus helianthi</name>
    <dbReference type="NCBI Taxonomy" id="1349432"/>
    <lineage>
        <taxon>Bacteria</taxon>
        <taxon>Bacillati</taxon>
        <taxon>Bacillota</taxon>
        <taxon>Bacilli</taxon>
        <taxon>Bacillales</taxon>
        <taxon>Paenibacillaceae</taxon>
        <taxon>Paenibacillus</taxon>
    </lineage>
</organism>
<dbReference type="InterPro" id="IPR042108">
    <property type="entry name" value="GTPase_HflX_N_sf"/>
</dbReference>
<dbReference type="InterPro" id="IPR006073">
    <property type="entry name" value="GTP-bd"/>
</dbReference>
<evidence type="ECO:0000256" key="3">
    <source>
        <dbReference type="ARBA" id="ARBA00022842"/>
    </source>
</evidence>
<evidence type="ECO:0000256" key="4">
    <source>
        <dbReference type="ARBA" id="ARBA00023134"/>
    </source>
</evidence>
<dbReference type="InterPro" id="IPR025121">
    <property type="entry name" value="GTPase_HflX_N"/>
</dbReference>
<keyword evidence="9" id="KW-1185">Reference proteome</keyword>
<feature type="domain" description="Hflx-type G" evidence="7">
    <location>
        <begin position="208"/>
        <end position="372"/>
    </location>
</feature>
<dbReference type="Gene3D" id="3.40.50.11060">
    <property type="entry name" value="GTPase HflX, N-terminal domain"/>
    <property type="match status" value="1"/>
</dbReference>
<protein>
    <recommendedName>
        <fullName evidence="5">GTPase HflX</fullName>
    </recommendedName>
    <alternativeName>
        <fullName evidence="5">GTP-binding protein HflX</fullName>
    </alternativeName>
</protein>
<accession>A0ABX3ER03</accession>
<dbReference type="InterPro" id="IPR030394">
    <property type="entry name" value="G_HFLX_dom"/>
</dbReference>
<dbReference type="InterPro" id="IPR032305">
    <property type="entry name" value="GTP-bd_M"/>
</dbReference>
<reference evidence="8 9" key="1">
    <citation type="submission" date="2016-03" db="EMBL/GenBank/DDBJ databases">
        <authorList>
            <person name="Sant'Anna F.H."/>
            <person name="Ambrosini A."/>
            <person name="Souza R."/>
            <person name="Bach E."/>
            <person name="Fernandes G."/>
            <person name="Balsanelli E."/>
            <person name="Baura V.A."/>
            <person name="Souza E.M."/>
            <person name="Passaglia L."/>
        </authorList>
    </citation>
    <scope>NUCLEOTIDE SEQUENCE [LARGE SCALE GENOMIC DNA]</scope>
    <source>
        <strain evidence="8 9">P26E</strain>
    </source>
</reference>
<keyword evidence="5" id="KW-0963">Cytoplasm</keyword>
<dbReference type="NCBIfam" id="TIGR03156">
    <property type="entry name" value="GTP_HflX"/>
    <property type="match status" value="1"/>
</dbReference>
<evidence type="ECO:0000313" key="8">
    <source>
        <dbReference type="EMBL" id="OKP88369.1"/>
    </source>
</evidence>
<evidence type="ECO:0000313" key="9">
    <source>
        <dbReference type="Proteomes" id="UP000186058"/>
    </source>
</evidence>
<keyword evidence="4 5" id="KW-0342">GTP-binding</keyword>
<keyword evidence="2 5" id="KW-0547">Nucleotide-binding</keyword>
<dbReference type="Pfam" id="PF01926">
    <property type="entry name" value="MMR_HSR1"/>
    <property type="match status" value="1"/>
</dbReference>
<evidence type="ECO:0000256" key="2">
    <source>
        <dbReference type="ARBA" id="ARBA00022741"/>
    </source>
</evidence>
<dbReference type="InterPro" id="IPR016496">
    <property type="entry name" value="GTPase_HflX"/>
</dbReference>
<dbReference type="RefSeq" id="WP_074087140.1">
    <property type="nucleotide sequence ID" value="NZ_LVWI01000031.1"/>
</dbReference>
<dbReference type="PIRSF" id="PIRSF006809">
    <property type="entry name" value="GTP-binding_hflX_prd"/>
    <property type="match status" value="1"/>
</dbReference>
<evidence type="ECO:0000256" key="1">
    <source>
        <dbReference type="ARBA" id="ARBA00022723"/>
    </source>
</evidence>
<gene>
    <name evidence="5" type="primary">hflX</name>
    <name evidence="8" type="ORF">A3844_08345</name>
</gene>
<dbReference type="Proteomes" id="UP000186058">
    <property type="component" value="Unassembled WGS sequence"/>
</dbReference>
<dbReference type="EMBL" id="LVWI01000031">
    <property type="protein sequence ID" value="OKP88369.1"/>
    <property type="molecule type" value="Genomic_DNA"/>
</dbReference>
<dbReference type="HAMAP" id="MF_00900">
    <property type="entry name" value="GTPase_HflX"/>
    <property type="match status" value="1"/>
</dbReference>
<dbReference type="SUPFAM" id="SSF52540">
    <property type="entry name" value="P-loop containing nucleoside triphosphate hydrolases"/>
    <property type="match status" value="1"/>
</dbReference>
<evidence type="ECO:0000259" key="7">
    <source>
        <dbReference type="PROSITE" id="PS51705"/>
    </source>
</evidence>
<sequence length="429" mass="47805">MAITTHDTETEVQDRAILVSLVTDKIKRTGIDPELSLQELVQLAETAGVLVLDVLRQNKETPDSKWFIGKGKVEELRMAADGLGANTAIFDQELSGAQVRNLEEALDLKIIDRTQLILDIFAGRAKTREGIIQVELAQLSYLLPRLSGHGKNLSRLGGGIGTRGPGESKLETDRRHIRDRITELKRQLDEVVKTRELHRERRRKSGAVQVALVGYTNAGKSTLLKQLTDADVYIENQLFATLDPTSRVLQLPAGKEVVLTDTVGFIQNLPHDLVASFRATLEEVNEANLVLHVVDASSPMRQEQMDVVQSILQDLGAAGKPQIVLFNKSDICQPEQLQMLPSGPGYLKISAFNPEDLTRITEVIVDELAGDTLTFRIPGDRGDLSSLLYRVGEVLEQSFEENDVLYNVRLNKEDYGKWSYKLAEYVEQE</sequence>
<keyword evidence="1" id="KW-0479">Metal-binding</keyword>
<dbReference type="PRINTS" id="PR00326">
    <property type="entry name" value="GTP1OBG"/>
</dbReference>
<comment type="function">
    <text evidence="5">GTPase that associates with the 50S ribosomal subunit and may have a role during protein synthesis or ribosome biogenesis.</text>
</comment>
<dbReference type="Pfam" id="PF13167">
    <property type="entry name" value="GTP-bdg_N"/>
    <property type="match status" value="1"/>
</dbReference>
<dbReference type="Gene3D" id="6.10.250.2860">
    <property type="match status" value="1"/>
</dbReference>
<dbReference type="PANTHER" id="PTHR10229:SF0">
    <property type="entry name" value="GTP-BINDING PROTEIN 6-RELATED"/>
    <property type="match status" value="1"/>
</dbReference>
<comment type="subunit">
    <text evidence="5">Monomer. Associates with the 50S ribosomal subunit.</text>
</comment>
<dbReference type="PANTHER" id="PTHR10229">
    <property type="entry name" value="GTP-BINDING PROTEIN HFLX"/>
    <property type="match status" value="1"/>
</dbReference>
<keyword evidence="3" id="KW-0460">Magnesium</keyword>